<evidence type="ECO:0000259" key="1">
    <source>
        <dbReference type="PROSITE" id="PS50943"/>
    </source>
</evidence>
<dbReference type="Proteomes" id="UP000317422">
    <property type="component" value="Unassembled WGS sequence"/>
</dbReference>
<sequence length="269" mass="30412">MVENDGVARKVGAEVRRLRRYAGYSQQALADRIPVSQSALSDIERGRAHTKKDQVERIDHILTARGRLVATWETQHEEYIPPEWYKQVPEMERQATEIQDYNPLVIPGMLQTEPYAQAVIRAGDRVAADERVQAKARARVERQEVLHHERPPFFLAVVDETVLYRRLGSPEAMRGQLGHLREVSAWPRTEILVVPSRTWDHPGLDGGFHLLKVPGIGTIVYQEARSTGSVSADPKIVDTHLGLLGHLRGVALPPDQSRILVEKAYEEYS</sequence>
<reference evidence="2 3" key="1">
    <citation type="submission" date="2019-06" db="EMBL/GenBank/DDBJ databases">
        <title>Sequencing the genomes of 1000 actinobacteria strains.</title>
        <authorList>
            <person name="Klenk H.-P."/>
        </authorList>
    </citation>
    <scope>NUCLEOTIDE SEQUENCE [LARGE SCALE GENOMIC DNA]</scope>
    <source>
        <strain evidence="2 3">DSM 45015</strain>
    </source>
</reference>
<dbReference type="Gene3D" id="1.10.260.40">
    <property type="entry name" value="lambda repressor-like DNA-binding domains"/>
    <property type="match status" value="1"/>
</dbReference>
<dbReference type="SMART" id="SM00530">
    <property type="entry name" value="HTH_XRE"/>
    <property type="match status" value="1"/>
</dbReference>
<proteinExistence type="predicted"/>
<evidence type="ECO:0000313" key="3">
    <source>
        <dbReference type="Proteomes" id="UP000317422"/>
    </source>
</evidence>
<gene>
    <name evidence="2" type="ORF">FHX37_3535</name>
</gene>
<dbReference type="InterPro" id="IPR001387">
    <property type="entry name" value="Cro/C1-type_HTH"/>
</dbReference>
<feature type="domain" description="HTH cro/C1-type" evidence="1">
    <location>
        <begin position="15"/>
        <end position="68"/>
    </location>
</feature>
<dbReference type="InterPro" id="IPR043917">
    <property type="entry name" value="DUF5753"/>
</dbReference>
<dbReference type="Pfam" id="PF13560">
    <property type="entry name" value="HTH_31"/>
    <property type="match status" value="1"/>
</dbReference>
<dbReference type="Pfam" id="PF19054">
    <property type="entry name" value="DUF5753"/>
    <property type="match status" value="1"/>
</dbReference>
<evidence type="ECO:0000313" key="2">
    <source>
        <dbReference type="EMBL" id="TQN33513.1"/>
    </source>
</evidence>
<protein>
    <submittedName>
        <fullName evidence="2">Transcriptional regulator with XRE-family HTH domain</fullName>
    </submittedName>
</protein>
<dbReference type="CDD" id="cd00093">
    <property type="entry name" value="HTH_XRE"/>
    <property type="match status" value="1"/>
</dbReference>
<dbReference type="SUPFAM" id="SSF47413">
    <property type="entry name" value="lambda repressor-like DNA-binding domains"/>
    <property type="match status" value="1"/>
</dbReference>
<name>A0A543NNV7_9ACTN</name>
<dbReference type="PROSITE" id="PS50943">
    <property type="entry name" value="HTH_CROC1"/>
    <property type="match status" value="1"/>
</dbReference>
<comment type="caution">
    <text evidence="2">The sequence shown here is derived from an EMBL/GenBank/DDBJ whole genome shotgun (WGS) entry which is preliminary data.</text>
</comment>
<organism evidence="2 3">
    <name type="scientific">Haloactinospora alba</name>
    <dbReference type="NCBI Taxonomy" id="405555"/>
    <lineage>
        <taxon>Bacteria</taxon>
        <taxon>Bacillati</taxon>
        <taxon>Actinomycetota</taxon>
        <taxon>Actinomycetes</taxon>
        <taxon>Streptosporangiales</taxon>
        <taxon>Nocardiopsidaceae</taxon>
        <taxon>Haloactinospora</taxon>
    </lineage>
</organism>
<dbReference type="GO" id="GO:0003677">
    <property type="term" value="F:DNA binding"/>
    <property type="evidence" value="ECO:0007669"/>
    <property type="project" value="InterPro"/>
</dbReference>
<dbReference type="EMBL" id="VFQC01000001">
    <property type="protein sequence ID" value="TQN33513.1"/>
    <property type="molecule type" value="Genomic_DNA"/>
</dbReference>
<dbReference type="AlphaFoldDB" id="A0A543NNV7"/>
<accession>A0A543NNV7</accession>
<dbReference type="InterPro" id="IPR010982">
    <property type="entry name" value="Lambda_DNA-bd_dom_sf"/>
</dbReference>
<keyword evidence="3" id="KW-1185">Reference proteome</keyword>